<sequence length="61" mass="7409">MADYEFYMDDQHTCSHSNKQYQAFNRVLIQFINKQAYCITDVVETVWGNFYQDYSTNKEYC</sequence>
<evidence type="ECO:0000313" key="2">
    <source>
        <dbReference type="Proteomes" id="UP000263753"/>
    </source>
</evidence>
<dbReference type="Proteomes" id="UP000263753">
    <property type="component" value="Chromosome"/>
</dbReference>
<dbReference type="KEGG" id="achi:CDG60_05025"/>
<dbReference type="EMBL" id="CP032134">
    <property type="protein sequence ID" value="AXY55995.1"/>
    <property type="molecule type" value="Genomic_DNA"/>
</dbReference>
<organism evidence="1 2">
    <name type="scientific">Acinetobacter chinensis</name>
    <dbReference type="NCBI Taxonomy" id="2004650"/>
    <lineage>
        <taxon>Bacteria</taxon>
        <taxon>Pseudomonadati</taxon>
        <taxon>Pseudomonadota</taxon>
        <taxon>Gammaproteobacteria</taxon>
        <taxon>Moraxellales</taxon>
        <taxon>Moraxellaceae</taxon>
        <taxon>Acinetobacter</taxon>
    </lineage>
</organism>
<accession>A0A3B7LVI1</accession>
<gene>
    <name evidence="1" type="ORF">CDG60_05025</name>
</gene>
<evidence type="ECO:0000313" key="1">
    <source>
        <dbReference type="EMBL" id="AXY55995.1"/>
    </source>
</evidence>
<dbReference type="AlphaFoldDB" id="A0A3B7LVI1"/>
<name>A0A3B7LVI1_9GAMM</name>
<reference evidence="2" key="1">
    <citation type="submission" date="2018-09" db="EMBL/GenBank/DDBJ databases">
        <title>The complete genome of Acinetobacter sp. strain WCHAc010005.</title>
        <authorList>
            <person name="Hu Y."/>
            <person name="Long H."/>
            <person name="Feng Y."/>
            <person name="Zong Z."/>
        </authorList>
    </citation>
    <scope>NUCLEOTIDE SEQUENCE [LARGE SCALE GENOMIC DNA]</scope>
    <source>
        <strain evidence="2">WCHAc010005</strain>
    </source>
</reference>
<protein>
    <submittedName>
        <fullName evidence="1">Uncharacterized protein</fullName>
    </submittedName>
</protein>
<proteinExistence type="predicted"/>